<keyword evidence="5" id="KW-0539">Nucleus</keyword>
<reference evidence="9" key="3">
    <citation type="submission" date="2020-12" db="UniProtKB">
        <authorList>
            <consortium name="EnsemblPlants"/>
        </authorList>
    </citation>
    <scope>IDENTIFICATION</scope>
</reference>
<feature type="compositionally biased region" description="Polar residues" evidence="6">
    <location>
        <begin position="194"/>
        <end position="205"/>
    </location>
</feature>
<dbReference type="Proteomes" id="UP000006727">
    <property type="component" value="Chromosome 24"/>
</dbReference>
<dbReference type="GO" id="GO:0000976">
    <property type="term" value="F:transcription cis-regulatory region binding"/>
    <property type="evidence" value="ECO:0000318"/>
    <property type="project" value="GO_Central"/>
</dbReference>
<dbReference type="GO" id="GO:0006355">
    <property type="term" value="P:regulation of DNA-templated transcription"/>
    <property type="evidence" value="ECO:0000318"/>
    <property type="project" value="GO_Central"/>
</dbReference>
<keyword evidence="3" id="KW-0238">DNA-binding</keyword>
<dbReference type="AlphaFoldDB" id="A0A2K1IFW4"/>
<dbReference type="InterPro" id="IPR036576">
    <property type="entry name" value="WRKY_dom_sf"/>
</dbReference>
<dbReference type="OrthoDB" id="693960at2759"/>
<evidence type="ECO:0000313" key="8">
    <source>
        <dbReference type="EMBL" id="PNR28170.1"/>
    </source>
</evidence>
<feature type="compositionally biased region" description="Polar residues" evidence="6">
    <location>
        <begin position="175"/>
        <end position="187"/>
    </location>
</feature>
<dbReference type="InterPro" id="IPR044810">
    <property type="entry name" value="WRKY_plant"/>
</dbReference>
<dbReference type="SMART" id="SM00774">
    <property type="entry name" value="WRKY"/>
    <property type="match status" value="1"/>
</dbReference>
<dbReference type="Gramene" id="Pp3c24_7120V3.1">
    <property type="protein sequence ID" value="Pp3c24_7120V3.1"/>
    <property type="gene ID" value="Pp3c24_7120"/>
</dbReference>
<dbReference type="STRING" id="3218.A0A2K1IFW4"/>
<reference evidence="8 10" key="2">
    <citation type="journal article" date="2018" name="Plant J.">
        <title>The Physcomitrella patens chromosome-scale assembly reveals moss genome structure and evolution.</title>
        <authorList>
            <person name="Lang D."/>
            <person name="Ullrich K.K."/>
            <person name="Murat F."/>
            <person name="Fuchs J."/>
            <person name="Jenkins J."/>
            <person name="Haas F.B."/>
            <person name="Piednoel M."/>
            <person name="Gundlach H."/>
            <person name="Van Bel M."/>
            <person name="Meyberg R."/>
            <person name="Vives C."/>
            <person name="Morata J."/>
            <person name="Symeonidi A."/>
            <person name="Hiss M."/>
            <person name="Muchero W."/>
            <person name="Kamisugi Y."/>
            <person name="Saleh O."/>
            <person name="Blanc G."/>
            <person name="Decker E.L."/>
            <person name="van Gessel N."/>
            <person name="Grimwood J."/>
            <person name="Hayes R.D."/>
            <person name="Graham S.W."/>
            <person name="Gunter L.E."/>
            <person name="McDaniel S.F."/>
            <person name="Hoernstein S.N.W."/>
            <person name="Larsson A."/>
            <person name="Li F.W."/>
            <person name="Perroud P.F."/>
            <person name="Phillips J."/>
            <person name="Ranjan P."/>
            <person name="Rokshar D.S."/>
            <person name="Rothfels C.J."/>
            <person name="Schneider L."/>
            <person name="Shu S."/>
            <person name="Stevenson D.W."/>
            <person name="Thummler F."/>
            <person name="Tillich M."/>
            <person name="Villarreal Aguilar J.C."/>
            <person name="Widiez T."/>
            <person name="Wong G.K."/>
            <person name="Wymore A."/>
            <person name="Zhang Y."/>
            <person name="Zimmer A.D."/>
            <person name="Quatrano R.S."/>
            <person name="Mayer K.F.X."/>
            <person name="Goodstein D."/>
            <person name="Casacuberta J.M."/>
            <person name="Vandepoele K."/>
            <person name="Reski R."/>
            <person name="Cuming A.C."/>
            <person name="Tuskan G.A."/>
            <person name="Maumus F."/>
            <person name="Salse J."/>
            <person name="Schmutz J."/>
            <person name="Rensing S.A."/>
        </authorList>
    </citation>
    <scope>NUCLEOTIDE SEQUENCE [LARGE SCALE GENOMIC DNA]</scope>
    <source>
        <strain evidence="9 10">cv. Gransden 2004</strain>
    </source>
</reference>
<dbReference type="PANTHER" id="PTHR31221:SF334">
    <property type="entry name" value="WRKY TRANSCRIPTION FACTOR 57-RELATED"/>
    <property type="match status" value="1"/>
</dbReference>
<proteinExistence type="predicted"/>
<dbReference type="Pfam" id="PF03106">
    <property type="entry name" value="WRKY"/>
    <property type="match status" value="1"/>
</dbReference>
<dbReference type="RefSeq" id="XP_024363553.1">
    <property type="nucleotide sequence ID" value="XM_024507785.2"/>
</dbReference>
<dbReference type="Gramene" id="Pp3c24_7120V3.2">
    <property type="protein sequence ID" value="Pp3c24_7120V3.2"/>
    <property type="gene ID" value="Pp3c24_7120"/>
</dbReference>
<evidence type="ECO:0000256" key="6">
    <source>
        <dbReference type="SAM" id="MobiDB-lite"/>
    </source>
</evidence>
<evidence type="ECO:0000256" key="1">
    <source>
        <dbReference type="ARBA" id="ARBA00004123"/>
    </source>
</evidence>
<dbReference type="EnsemblPlants" id="Pp3c24_7120V3.1">
    <property type="protein sequence ID" value="Pp3c24_7120V3.1"/>
    <property type="gene ID" value="Pp3c24_7120"/>
</dbReference>
<evidence type="ECO:0000256" key="5">
    <source>
        <dbReference type="ARBA" id="ARBA00023242"/>
    </source>
</evidence>
<comment type="subcellular location">
    <subcellularLocation>
        <location evidence="1">Nucleus</location>
    </subcellularLocation>
</comment>
<keyword evidence="4" id="KW-0804">Transcription</keyword>
<feature type="domain" description="WRKY" evidence="7">
    <location>
        <begin position="327"/>
        <end position="392"/>
    </location>
</feature>
<dbReference type="InterPro" id="IPR003657">
    <property type="entry name" value="WRKY_dom"/>
</dbReference>
<evidence type="ECO:0000313" key="10">
    <source>
        <dbReference type="Proteomes" id="UP000006727"/>
    </source>
</evidence>
<dbReference type="EnsemblPlants" id="Pp3c24_7120V3.2">
    <property type="protein sequence ID" value="Pp3c24_7120V3.2"/>
    <property type="gene ID" value="Pp3c24_7120"/>
</dbReference>
<reference evidence="8 10" key="1">
    <citation type="journal article" date="2008" name="Science">
        <title>The Physcomitrella genome reveals evolutionary insights into the conquest of land by plants.</title>
        <authorList>
            <person name="Rensing S."/>
            <person name="Lang D."/>
            <person name="Zimmer A."/>
            <person name="Terry A."/>
            <person name="Salamov A."/>
            <person name="Shapiro H."/>
            <person name="Nishiyama T."/>
            <person name="Perroud P.-F."/>
            <person name="Lindquist E."/>
            <person name="Kamisugi Y."/>
            <person name="Tanahashi T."/>
            <person name="Sakakibara K."/>
            <person name="Fujita T."/>
            <person name="Oishi K."/>
            <person name="Shin-I T."/>
            <person name="Kuroki Y."/>
            <person name="Toyoda A."/>
            <person name="Suzuki Y."/>
            <person name="Hashimoto A."/>
            <person name="Yamaguchi K."/>
            <person name="Sugano A."/>
            <person name="Kohara Y."/>
            <person name="Fujiyama A."/>
            <person name="Anterola A."/>
            <person name="Aoki S."/>
            <person name="Ashton N."/>
            <person name="Barbazuk W.B."/>
            <person name="Barker E."/>
            <person name="Bennetzen J."/>
            <person name="Bezanilla M."/>
            <person name="Blankenship R."/>
            <person name="Cho S.H."/>
            <person name="Dutcher S."/>
            <person name="Estelle M."/>
            <person name="Fawcett J.A."/>
            <person name="Gundlach H."/>
            <person name="Hanada K."/>
            <person name="Heyl A."/>
            <person name="Hicks K.A."/>
            <person name="Hugh J."/>
            <person name="Lohr M."/>
            <person name="Mayer K."/>
            <person name="Melkozernov A."/>
            <person name="Murata T."/>
            <person name="Nelson D."/>
            <person name="Pils B."/>
            <person name="Prigge M."/>
            <person name="Reiss B."/>
            <person name="Renner T."/>
            <person name="Rombauts S."/>
            <person name="Rushton P."/>
            <person name="Sanderfoot A."/>
            <person name="Schween G."/>
            <person name="Shiu S.-H."/>
            <person name="Stueber K."/>
            <person name="Theodoulou F.L."/>
            <person name="Tu H."/>
            <person name="Van de Peer Y."/>
            <person name="Verrier P.J."/>
            <person name="Waters E."/>
            <person name="Wood A."/>
            <person name="Yang L."/>
            <person name="Cove D."/>
            <person name="Cuming A."/>
            <person name="Hasebe M."/>
            <person name="Lucas S."/>
            <person name="Mishler D.B."/>
            <person name="Reski R."/>
            <person name="Grigoriev I."/>
            <person name="Quatrano R.S."/>
            <person name="Boore J.L."/>
        </authorList>
    </citation>
    <scope>NUCLEOTIDE SEQUENCE [LARGE SCALE GENOMIC DNA]</scope>
    <source>
        <strain evidence="9 10">cv. Gransden 2004</strain>
    </source>
</reference>
<dbReference type="SUPFAM" id="SSF118290">
    <property type="entry name" value="WRKY DNA-binding domain"/>
    <property type="match status" value="1"/>
</dbReference>
<dbReference type="GO" id="GO:0003700">
    <property type="term" value="F:DNA-binding transcription factor activity"/>
    <property type="evidence" value="ECO:0000318"/>
    <property type="project" value="GO_Central"/>
</dbReference>
<feature type="compositionally biased region" description="Low complexity" evidence="6">
    <location>
        <begin position="206"/>
        <end position="243"/>
    </location>
</feature>
<name>A0A2K1IFW4_PHYPA</name>
<feature type="region of interest" description="Disordered" evidence="6">
    <location>
        <begin position="175"/>
        <end position="320"/>
    </location>
</feature>
<accession>A0A2K1IFW4</accession>
<feature type="compositionally biased region" description="Basic residues" evidence="6">
    <location>
        <begin position="304"/>
        <end position="314"/>
    </location>
</feature>
<dbReference type="FunFam" id="2.20.25.80:FF:000003">
    <property type="entry name" value="WRKY transcription factor 57"/>
    <property type="match status" value="1"/>
</dbReference>
<dbReference type="PROSITE" id="PS50811">
    <property type="entry name" value="WRKY"/>
    <property type="match status" value="1"/>
</dbReference>
<keyword evidence="2" id="KW-0805">Transcription regulation</keyword>
<dbReference type="GO" id="GO:0005634">
    <property type="term" value="C:nucleus"/>
    <property type="evidence" value="ECO:0000318"/>
    <property type="project" value="GO_Central"/>
</dbReference>
<sequence length="558" mass="60586">MSSGTPSPMMRDNDDDGVDRRREGDLEGLMRSLGEDVYSQDYLNRHHAHEQVLHLQQNEFSSPQPMFPTPTTSFSQSPSFLTELLSLPSPVTTSCWNTTVSDPFLQSAVPREMLSSIATDTINRSLVMPHSQPQSQLEALWDSLPEHSSWFAEQGGEPRHLYVDSLQELLSSTSAPWNQQHAVSSTAPVGVGKTSHSSGRSSVMQSPLGSPSLSSRASPARLNSAASTIPSTPNSSMSSDSFSVAAAEEDETHHGTGSSSGRPLLQRPQSVTGPSGSTSAKRKSQDRVVNDNCDEIQSLDCKKQSHKARRKGPKRVREPRYAIQTRSDVEIMEDGYKWRKYGQKAVKNSPHPRSYYRCTNPKCPVRKKVERSADDSESVITTYEGTHTHVSPGTGSRGAADAPLLAASSEYPPGGAPYVPPAPLTPVILPLSSRVKYELAASQRSSKDVAMMCSHDATSTAGPLRTTSSICKVEPRLHTSPSNGGLLSASLLRMQQLFAEPQLSGSEYLMMQDFQDSMCWGSIRTQHSGSSQEIVSLVPTSAAASSGGLLEDIVRHRH</sequence>
<dbReference type="EMBL" id="ABEU02000024">
    <property type="protein sequence ID" value="PNR28170.1"/>
    <property type="molecule type" value="Genomic_DNA"/>
</dbReference>
<evidence type="ECO:0000313" key="9">
    <source>
        <dbReference type="EnsemblPlants" id="Pp3c24_7120V3.1"/>
    </source>
</evidence>
<dbReference type="PANTHER" id="PTHR31221">
    <property type="entry name" value="WRKY TRANSCRIPTION FACTOR PROTEIN 1-RELATED"/>
    <property type="match status" value="1"/>
</dbReference>
<evidence type="ECO:0000259" key="7">
    <source>
        <dbReference type="PROSITE" id="PS50811"/>
    </source>
</evidence>
<dbReference type="PaxDb" id="3218-PP1S73_70V6.1"/>
<evidence type="ECO:0000256" key="2">
    <source>
        <dbReference type="ARBA" id="ARBA00023015"/>
    </source>
</evidence>
<feature type="compositionally biased region" description="Polar residues" evidence="6">
    <location>
        <begin position="255"/>
        <end position="279"/>
    </location>
</feature>
<keyword evidence="10" id="KW-1185">Reference proteome</keyword>
<feature type="region of interest" description="Disordered" evidence="6">
    <location>
        <begin position="1"/>
        <end position="25"/>
    </location>
</feature>
<evidence type="ECO:0000256" key="3">
    <source>
        <dbReference type="ARBA" id="ARBA00023125"/>
    </source>
</evidence>
<dbReference type="Gene3D" id="2.20.25.80">
    <property type="entry name" value="WRKY domain"/>
    <property type="match status" value="1"/>
</dbReference>
<dbReference type="GeneID" id="112276451"/>
<organism evidence="8">
    <name type="scientific">Physcomitrium patens</name>
    <name type="common">Spreading-leaved earth moss</name>
    <name type="synonym">Physcomitrella patens</name>
    <dbReference type="NCBI Taxonomy" id="3218"/>
    <lineage>
        <taxon>Eukaryota</taxon>
        <taxon>Viridiplantae</taxon>
        <taxon>Streptophyta</taxon>
        <taxon>Embryophyta</taxon>
        <taxon>Bryophyta</taxon>
        <taxon>Bryophytina</taxon>
        <taxon>Bryopsida</taxon>
        <taxon>Funariidae</taxon>
        <taxon>Funariales</taxon>
        <taxon>Funariaceae</taxon>
        <taxon>Physcomitrium</taxon>
    </lineage>
</organism>
<gene>
    <name evidence="9" type="primary">LOC112276451</name>
    <name evidence="8" type="ORF">PHYPA_028762</name>
</gene>
<evidence type="ECO:0000256" key="4">
    <source>
        <dbReference type="ARBA" id="ARBA00023163"/>
    </source>
</evidence>
<protein>
    <recommendedName>
        <fullName evidence="7">WRKY domain-containing protein</fullName>
    </recommendedName>
</protein>